<reference evidence="17" key="1">
    <citation type="journal article" date="2014" name="Environ. Microbiol.">
        <title>Comparative genomics of the marine bacterial genus Glaciecola reveals the high degree of genomic diversity and genomic characteristic for cold adaptation.</title>
        <authorList>
            <person name="Qin Q.L."/>
            <person name="Xie B.B."/>
            <person name="Yu Y."/>
            <person name="Shu Y.L."/>
            <person name="Rong J.C."/>
            <person name="Zhang Y.J."/>
            <person name="Zhao D.L."/>
            <person name="Chen X.L."/>
            <person name="Zhang X.Y."/>
            <person name="Chen B."/>
            <person name="Zhou B.C."/>
            <person name="Zhang Y.Z."/>
        </authorList>
    </citation>
    <scope>NUCLEOTIDE SEQUENCE [LARGE SCALE GENOMIC DNA]</scope>
    <source>
        <strain evidence="17">ACAM 615</strain>
    </source>
</reference>
<evidence type="ECO:0000256" key="9">
    <source>
        <dbReference type="ARBA" id="ARBA00022777"/>
    </source>
</evidence>
<dbReference type="Proteomes" id="UP000006251">
    <property type="component" value="Unassembled WGS sequence"/>
</dbReference>
<evidence type="ECO:0000256" key="8">
    <source>
        <dbReference type="ARBA" id="ARBA00022741"/>
    </source>
</evidence>
<dbReference type="GO" id="GO:0005524">
    <property type="term" value="F:ATP binding"/>
    <property type="evidence" value="ECO:0007669"/>
    <property type="project" value="UniProtKB-KW"/>
</dbReference>
<organism evidence="16 17">
    <name type="scientific">Brumicola pallidula DSM 14239 = ACAM 615</name>
    <dbReference type="NCBI Taxonomy" id="1121922"/>
    <lineage>
        <taxon>Bacteria</taxon>
        <taxon>Pseudomonadati</taxon>
        <taxon>Pseudomonadota</taxon>
        <taxon>Gammaproteobacteria</taxon>
        <taxon>Alteromonadales</taxon>
        <taxon>Alteromonadaceae</taxon>
        <taxon>Brumicola</taxon>
    </lineage>
</organism>
<proteinExistence type="predicted"/>
<dbReference type="OrthoDB" id="9121563at2"/>
<evidence type="ECO:0000313" key="17">
    <source>
        <dbReference type="Proteomes" id="UP000006251"/>
    </source>
</evidence>
<dbReference type="PANTHER" id="PTHR45528:SF1">
    <property type="entry name" value="SENSOR HISTIDINE KINASE CPXA"/>
    <property type="match status" value="1"/>
</dbReference>
<sequence>MSDQYLAEYQLDRSSPMPKDEDFLFYADTEKMPQDLALYISKNSSWTGFKSIELSNRVYLIGRKKLNADDFLTIAYLKTDDSELSMSVNSYLNEAFEPILWAVIVTFILSIFMIVYMTLKFIRPLRDLKEWTSQLNENNKIINIPNFKFEELNELANTLAVSLNENLRLIEKDKFFLRAASHELRTPISVSSVNVELMNMYLEVQHVSPKITVPLLRIENAVKDMQQLSETLLWLDHDGGSSIETTEFDLKSTINSIVSDSRYLLTNKNVDIAINCADANITCNFPSFKIVLGNIVRNAMQYTNNGRIEINLDERVALIKNVDINETPINVDNSDYGYGLGLILVEKICNKGSWKYSTSNIVGGREVQILFK</sequence>
<evidence type="ECO:0000313" key="16">
    <source>
        <dbReference type="EMBL" id="GAC27212.1"/>
    </source>
</evidence>
<accession>K6ZA11</accession>
<comment type="subcellular location">
    <subcellularLocation>
        <location evidence="2">Cell membrane</location>
        <topology evidence="2">Multi-pass membrane protein</topology>
    </subcellularLocation>
</comment>
<dbReference type="InterPro" id="IPR036890">
    <property type="entry name" value="HATPase_C_sf"/>
</dbReference>
<keyword evidence="10" id="KW-0067">ATP-binding</keyword>
<feature type="transmembrane region" description="Helical" evidence="14">
    <location>
        <begin position="99"/>
        <end position="119"/>
    </location>
</feature>
<dbReference type="RefSeq" id="WP_006008547.1">
    <property type="nucleotide sequence ID" value="NZ_AUAV01000022.1"/>
</dbReference>
<feature type="domain" description="Histidine kinase" evidence="15">
    <location>
        <begin position="179"/>
        <end position="372"/>
    </location>
</feature>
<dbReference type="PANTHER" id="PTHR45528">
    <property type="entry name" value="SENSOR HISTIDINE KINASE CPXA"/>
    <property type="match status" value="1"/>
</dbReference>
<dbReference type="InterPro" id="IPR050398">
    <property type="entry name" value="HssS/ArlS-like"/>
</dbReference>
<comment type="catalytic activity">
    <reaction evidence="1">
        <text>ATP + protein L-histidine = ADP + protein N-phospho-L-histidine.</text>
        <dbReference type="EC" id="2.7.13.3"/>
    </reaction>
</comment>
<evidence type="ECO:0000256" key="1">
    <source>
        <dbReference type="ARBA" id="ARBA00000085"/>
    </source>
</evidence>
<keyword evidence="7 14" id="KW-0812">Transmembrane</keyword>
<evidence type="ECO:0000256" key="7">
    <source>
        <dbReference type="ARBA" id="ARBA00022692"/>
    </source>
</evidence>
<keyword evidence="11 14" id="KW-1133">Transmembrane helix</keyword>
<dbReference type="Gene3D" id="1.10.287.130">
    <property type="match status" value="1"/>
</dbReference>
<comment type="caution">
    <text evidence="16">The sequence shown here is derived from an EMBL/GenBank/DDBJ whole genome shotgun (WGS) entry which is preliminary data.</text>
</comment>
<evidence type="ECO:0000256" key="3">
    <source>
        <dbReference type="ARBA" id="ARBA00012438"/>
    </source>
</evidence>
<evidence type="ECO:0000256" key="10">
    <source>
        <dbReference type="ARBA" id="ARBA00022840"/>
    </source>
</evidence>
<keyword evidence="9" id="KW-0418">Kinase</keyword>
<evidence type="ECO:0000256" key="6">
    <source>
        <dbReference type="ARBA" id="ARBA00022679"/>
    </source>
</evidence>
<protein>
    <recommendedName>
        <fullName evidence="3">histidine kinase</fullName>
        <ecNumber evidence="3">2.7.13.3</ecNumber>
    </recommendedName>
</protein>
<dbReference type="GO" id="GO:0005886">
    <property type="term" value="C:plasma membrane"/>
    <property type="evidence" value="ECO:0007669"/>
    <property type="project" value="UniProtKB-SubCell"/>
</dbReference>
<dbReference type="CDD" id="cd00082">
    <property type="entry name" value="HisKA"/>
    <property type="match status" value="1"/>
</dbReference>
<evidence type="ECO:0000256" key="14">
    <source>
        <dbReference type="SAM" id="Phobius"/>
    </source>
</evidence>
<dbReference type="SUPFAM" id="SSF55874">
    <property type="entry name" value="ATPase domain of HSP90 chaperone/DNA topoisomerase II/histidine kinase"/>
    <property type="match status" value="1"/>
</dbReference>
<dbReference type="InterPro" id="IPR005467">
    <property type="entry name" value="His_kinase_dom"/>
</dbReference>
<evidence type="ECO:0000256" key="5">
    <source>
        <dbReference type="ARBA" id="ARBA00022553"/>
    </source>
</evidence>
<keyword evidence="8" id="KW-0547">Nucleotide-binding</keyword>
<keyword evidence="12" id="KW-0902">Two-component regulatory system</keyword>
<dbReference type="Gene3D" id="6.10.340.10">
    <property type="match status" value="1"/>
</dbReference>
<dbReference type="GO" id="GO:0000155">
    <property type="term" value="F:phosphorelay sensor kinase activity"/>
    <property type="evidence" value="ECO:0007669"/>
    <property type="project" value="InterPro"/>
</dbReference>
<evidence type="ECO:0000256" key="11">
    <source>
        <dbReference type="ARBA" id="ARBA00022989"/>
    </source>
</evidence>
<gene>
    <name evidence="16" type="ORF">GPAL_0332</name>
</gene>
<dbReference type="Gene3D" id="3.30.565.10">
    <property type="entry name" value="Histidine kinase-like ATPase, C-terminal domain"/>
    <property type="match status" value="1"/>
</dbReference>
<keyword evidence="17" id="KW-1185">Reference proteome</keyword>
<keyword evidence="4" id="KW-1003">Cell membrane</keyword>
<evidence type="ECO:0000256" key="13">
    <source>
        <dbReference type="ARBA" id="ARBA00023136"/>
    </source>
</evidence>
<evidence type="ECO:0000256" key="4">
    <source>
        <dbReference type="ARBA" id="ARBA00022475"/>
    </source>
</evidence>
<dbReference type="SUPFAM" id="SSF47384">
    <property type="entry name" value="Homodimeric domain of signal transducing histidine kinase"/>
    <property type="match status" value="1"/>
</dbReference>
<keyword evidence="13 14" id="KW-0472">Membrane</keyword>
<dbReference type="EMBL" id="BAEQ01000007">
    <property type="protein sequence ID" value="GAC27212.1"/>
    <property type="molecule type" value="Genomic_DNA"/>
</dbReference>
<dbReference type="InterPro" id="IPR003661">
    <property type="entry name" value="HisK_dim/P_dom"/>
</dbReference>
<keyword evidence="6" id="KW-0808">Transferase</keyword>
<dbReference type="AlphaFoldDB" id="K6ZA11"/>
<evidence type="ECO:0000256" key="12">
    <source>
        <dbReference type="ARBA" id="ARBA00023012"/>
    </source>
</evidence>
<evidence type="ECO:0000256" key="2">
    <source>
        <dbReference type="ARBA" id="ARBA00004651"/>
    </source>
</evidence>
<dbReference type="PROSITE" id="PS50109">
    <property type="entry name" value="HIS_KIN"/>
    <property type="match status" value="1"/>
</dbReference>
<keyword evidence="5" id="KW-0597">Phosphoprotein</keyword>
<dbReference type="InterPro" id="IPR036097">
    <property type="entry name" value="HisK_dim/P_sf"/>
</dbReference>
<evidence type="ECO:0000259" key="15">
    <source>
        <dbReference type="PROSITE" id="PS50109"/>
    </source>
</evidence>
<dbReference type="EC" id="2.7.13.3" evidence="3"/>
<name>K6ZA11_9ALTE</name>
<dbReference type="STRING" id="1121922.GCA_000428905_03474"/>